<organism evidence="13 14">
    <name type="scientific">Candidatus Adlerbacteria bacterium RIFCSPLOWO2_01_FULL_51_16</name>
    <dbReference type="NCBI Taxonomy" id="1797243"/>
    <lineage>
        <taxon>Bacteria</taxon>
        <taxon>Candidatus Adleribacteriota</taxon>
    </lineage>
</organism>
<dbReference type="EC" id="6.3.5.-" evidence="10"/>
<dbReference type="InterPro" id="IPR023168">
    <property type="entry name" value="GatB_Yqey_C_2"/>
</dbReference>
<evidence type="ECO:0000256" key="10">
    <source>
        <dbReference type="HAMAP-Rule" id="MF_00121"/>
    </source>
</evidence>
<dbReference type="GO" id="GO:0050567">
    <property type="term" value="F:glutaminyl-tRNA synthase (glutamine-hydrolyzing) activity"/>
    <property type="evidence" value="ECO:0007669"/>
    <property type="project" value="UniProtKB-UniRule"/>
</dbReference>
<keyword evidence="6 10" id="KW-0648">Protein biosynthesis</keyword>
<name>A0A1F4XHP0_9BACT</name>
<dbReference type="PANTHER" id="PTHR11659">
    <property type="entry name" value="GLUTAMYL-TRNA GLN AMIDOTRANSFERASE SUBUNIT B MITOCHONDRIAL AND PROKARYOTIC PET112-RELATED"/>
    <property type="match status" value="1"/>
</dbReference>
<dbReference type="FunFam" id="1.10.10.410:FF:000001">
    <property type="entry name" value="Aspartyl/glutamyl-tRNA(Asn/Gln) amidotransferase subunit B"/>
    <property type="match status" value="1"/>
</dbReference>
<dbReference type="PROSITE" id="PS01234">
    <property type="entry name" value="GATB"/>
    <property type="match status" value="1"/>
</dbReference>
<keyword evidence="5 10" id="KW-0067">ATP-binding</keyword>
<comment type="function">
    <text evidence="7 10">Allows the formation of correctly charged Asn-tRNA(Asn) or Gln-tRNA(Gln) through the transamidation of misacylated Asp-tRNA(Asn) or Glu-tRNA(Gln) in organisms which lack either or both of asparaginyl-tRNA or glutaminyl-tRNA synthetases. The reaction takes place in the presence of glutamine and ATP through an activated phospho-Asp-tRNA(Asn) or phospho-Glu-tRNA(Gln).</text>
</comment>
<comment type="catalytic activity">
    <reaction evidence="9 10">
        <text>L-glutamyl-tRNA(Gln) + L-glutamine + ATP + H2O = L-glutaminyl-tRNA(Gln) + L-glutamate + ADP + phosphate + H(+)</text>
        <dbReference type="Rhea" id="RHEA:17521"/>
        <dbReference type="Rhea" id="RHEA-COMP:9681"/>
        <dbReference type="Rhea" id="RHEA-COMP:9684"/>
        <dbReference type="ChEBI" id="CHEBI:15377"/>
        <dbReference type="ChEBI" id="CHEBI:15378"/>
        <dbReference type="ChEBI" id="CHEBI:29985"/>
        <dbReference type="ChEBI" id="CHEBI:30616"/>
        <dbReference type="ChEBI" id="CHEBI:43474"/>
        <dbReference type="ChEBI" id="CHEBI:58359"/>
        <dbReference type="ChEBI" id="CHEBI:78520"/>
        <dbReference type="ChEBI" id="CHEBI:78521"/>
        <dbReference type="ChEBI" id="CHEBI:456216"/>
    </reaction>
</comment>
<evidence type="ECO:0000259" key="12">
    <source>
        <dbReference type="SMART" id="SM00845"/>
    </source>
</evidence>
<dbReference type="InterPro" id="IPR014746">
    <property type="entry name" value="Gln_synth/guanido_kin_cat_dom"/>
</dbReference>
<dbReference type="HAMAP" id="MF_00121">
    <property type="entry name" value="GatB"/>
    <property type="match status" value="1"/>
</dbReference>
<protein>
    <recommendedName>
        <fullName evidence="10">Aspartyl/glutamyl-tRNA(Asn/Gln) amidotransferase subunit B</fullName>
        <shortName evidence="10">Asp/Glu-ADT subunit B</shortName>
        <ecNumber evidence="10">6.3.5.-</ecNumber>
    </recommendedName>
</protein>
<keyword evidence="4 10" id="KW-0547">Nucleotide-binding</keyword>
<dbReference type="GO" id="GO:0006412">
    <property type="term" value="P:translation"/>
    <property type="evidence" value="ECO:0007669"/>
    <property type="project" value="UniProtKB-UniRule"/>
</dbReference>
<dbReference type="NCBIfam" id="NF004012">
    <property type="entry name" value="PRK05477.1-2"/>
    <property type="match status" value="1"/>
</dbReference>
<dbReference type="InterPro" id="IPR017959">
    <property type="entry name" value="Asn/Gln-tRNA_amidoTrfase_suB/E"/>
</dbReference>
<evidence type="ECO:0000256" key="2">
    <source>
        <dbReference type="ARBA" id="ARBA00011123"/>
    </source>
</evidence>
<feature type="domain" description="Asn/Gln amidotransferase" evidence="12">
    <location>
        <begin position="334"/>
        <end position="485"/>
    </location>
</feature>
<proteinExistence type="inferred from homology"/>
<dbReference type="AlphaFoldDB" id="A0A1F4XHP0"/>
<evidence type="ECO:0000256" key="4">
    <source>
        <dbReference type="ARBA" id="ARBA00022741"/>
    </source>
</evidence>
<accession>A0A1F4XHP0</accession>
<evidence type="ECO:0000313" key="14">
    <source>
        <dbReference type="Proteomes" id="UP000176185"/>
    </source>
</evidence>
<evidence type="ECO:0000256" key="3">
    <source>
        <dbReference type="ARBA" id="ARBA00022598"/>
    </source>
</evidence>
<dbReference type="InterPro" id="IPR006075">
    <property type="entry name" value="Asn/Gln-tRNA_Trfase_suB/E_cat"/>
</dbReference>
<comment type="similarity">
    <text evidence="1 10">Belongs to the GatB/GatE family. GatB subfamily.</text>
</comment>
<comment type="catalytic activity">
    <reaction evidence="8 10">
        <text>L-aspartyl-tRNA(Asn) + L-glutamine + ATP + H2O = L-asparaginyl-tRNA(Asn) + L-glutamate + ADP + phosphate + 2 H(+)</text>
        <dbReference type="Rhea" id="RHEA:14513"/>
        <dbReference type="Rhea" id="RHEA-COMP:9674"/>
        <dbReference type="Rhea" id="RHEA-COMP:9677"/>
        <dbReference type="ChEBI" id="CHEBI:15377"/>
        <dbReference type="ChEBI" id="CHEBI:15378"/>
        <dbReference type="ChEBI" id="CHEBI:29985"/>
        <dbReference type="ChEBI" id="CHEBI:30616"/>
        <dbReference type="ChEBI" id="CHEBI:43474"/>
        <dbReference type="ChEBI" id="CHEBI:58359"/>
        <dbReference type="ChEBI" id="CHEBI:78515"/>
        <dbReference type="ChEBI" id="CHEBI:78516"/>
        <dbReference type="ChEBI" id="CHEBI:456216"/>
    </reaction>
</comment>
<evidence type="ECO:0000313" key="13">
    <source>
        <dbReference type="EMBL" id="OGC81116.1"/>
    </source>
</evidence>
<evidence type="ECO:0000256" key="9">
    <source>
        <dbReference type="ARBA" id="ARBA00047913"/>
    </source>
</evidence>
<dbReference type="GO" id="GO:0050566">
    <property type="term" value="F:asparaginyl-tRNA synthase (glutamine-hydrolyzing) activity"/>
    <property type="evidence" value="ECO:0007669"/>
    <property type="project" value="RHEA"/>
</dbReference>
<dbReference type="Pfam" id="PF02637">
    <property type="entry name" value="GatB_Yqey"/>
    <property type="match status" value="1"/>
</dbReference>
<dbReference type="NCBIfam" id="NF004014">
    <property type="entry name" value="PRK05477.1-4"/>
    <property type="match status" value="1"/>
</dbReference>
<feature type="region of interest" description="Disordered" evidence="11">
    <location>
        <begin position="465"/>
        <end position="486"/>
    </location>
</feature>
<reference evidence="13 14" key="1">
    <citation type="journal article" date="2016" name="Nat. Commun.">
        <title>Thousands of microbial genomes shed light on interconnected biogeochemical processes in an aquifer system.</title>
        <authorList>
            <person name="Anantharaman K."/>
            <person name="Brown C.T."/>
            <person name="Hug L.A."/>
            <person name="Sharon I."/>
            <person name="Castelle C.J."/>
            <person name="Probst A.J."/>
            <person name="Thomas B.C."/>
            <person name="Singh A."/>
            <person name="Wilkins M.J."/>
            <person name="Karaoz U."/>
            <person name="Brodie E.L."/>
            <person name="Williams K.H."/>
            <person name="Hubbard S.S."/>
            <person name="Banfield J.F."/>
        </authorList>
    </citation>
    <scope>NUCLEOTIDE SEQUENCE [LARGE SCALE GENOMIC DNA]</scope>
</reference>
<dbReference type="STRING" id="1797243.A2943_01410"/>
<evidence type="ECO:0000256" key="7">
    <source>
        <dbReference type="ARBA" id="ARBA00024799"/>
    </source>
</evidence>
<evidence type="ECO:0000256" key="5">
    <source>
        <dbReference type="ARBA" id="ARBA00022840"/>
    </source>
</evidence>
<dbReference type="GO" id="GO:0070681">
    <property type="term" value="P:glutaminyl-tRNAGln biosynthesis via transamidation"/>
    <property type="evidence" value="ECO:0007669"/>
    <property type="project" value="TreeGrafter"/>
</dbReference>
<evidence type="ECO:0000256" key="1">
    <source>
        <dbReference type="ARBA" id="ARBA00005306"/>
    </source>
</evidence>
<dbReference type="GO" id="GO:0005524">
    <property type="term" value="F:ATP binding"/>
    <property type="evidence" value="ECO:0007669"/>
    <property type="project" value="UniProtKB-KW"/>
</dbReference>
<comment type="subunit">
    <text evidence="2 10">Heterotrimer of A, B and C subunits.</text>
</comment>
<dbReference type="InterPro" id="IPR003789">
    <property type="entry name" value="Asn/Gln_tRNA_amidoTrase-B-like"/>
</dbReference>
<gene>
    <name evidence="10" type="primary">gatB</name>
    <name evidence="13" type="ORF">A2943_01410</name>
</gene>
<comment type="caution">
    <text evidence="13">The sequence shown here is derived from an EMBL/GenBank/DDBJ whole genome shotgun (WGS) entry which is preliminary data.</text>
</comment>
<dbReference type="Proteomes" id="UP000176185">
    <property type="component" value="Unassembled WGS sequence"/>
</dbReference>
<dbReference type="Pfam" id="PF02934">
    <property type="entry name" value="GatB_N"/>
    <property type="match status" value="1"/>
</dbReference>
<dbReference type="Gene3D" id="1.10.10.410">
    <property type="match status" value="1"/>
</dbReference>
<dbReference type="SMART" id="SM00845">
    <property type="entry name" value="GatB_Yqey"/>
    <property type="match status" value="1"/>
</dbReference>
<evidence type="ECO:0000256" key="6">
    <source>
        <dbReference type="ARBA" id="ARBA00022917"/>
    </source>
</evidence>
<evidence type="ECO:0000256" key="8">
    <source>
        <dbReference type="ARBA" id="ARBA00047380"/>
    </source>
</evidence>
<dbReference type="PANTHER" id="PTHR11659:SF0">
    <property type="entry name" value="GLUTAMYL-TRNA(GLN) AMIDOTRANSFERASE SUBUNIT B, MITOCHONDRIAL"/>
    <property type="match status" value="1"/>
</dbReference>
<dbReference type="InterPro" id="IPR004413">
    <property type="entry name" value="GatB"/>
</dbReference>
<evidence type="ECO:0000256" key="11">
    <source>
        <dbReference type="SAM" id="MobiDB-lite"/>
    </source>
</evidence>
<dbReference type="InterPro" id="IPR017958">
    <property type="entry name" value="Gln-tRNA_amidoTrfase_suB_CS"/>
</dbReference>
<dbReference type="EMBL" id="MEWX01000004">
    <property type="protein sequence ID" value="OGC81116.1"/>
    <property type="molecule type" value="Genomic_DNA"/>
</dbReference>
<sequence length="486" mass="54495">MKYIPTIGLEIHAELKTRTKMFCACRNDPDEKRPNLNICPVCMAHPGALPVINREAVKKVLLVGAALQGTLADYTEFDRKNYFYPDIPKGYQISQYKHPLVSGGELLGVRLTRVHLEEDTARSQHPSTSSGQAPISLIDFNRAGVPLMELVTEPVIESAEQAGAFARELQLLLRYLNASEANMEKGEMRVEANVSVSARSNLAETGEAGPLGTKVEVKNLNSFRSVERAVAFEVQRQSELLERGEEVVQETRGWDEQKQVTFSQRKKESSHDYRYFPDPDLPSLLLSEIPEFSKEVLAKELPELPWQKRDRYLKLGFKLEDAEFFVNEPQFVKTLLDGVIEKTQSDLDILRLASNYILSDLRGYSTDLNMPGSIENINPETFVMLMQMIKTSNVSSRGAKEILAEMYKSGGNPETIAKEKDLLQQSDEGALKTIAQKIIDANPKVVADYRAGKQAALQFLIGQGMKESKGSANPEALREEMLKKLR</sequence>
<dbReference type="NCBIfam" id="TIGR00133">
    <property type="entry name" value="gatB"/>
    <property type="match status" value="1"/>
</dbReference>
<dbReference type="SUPFAM" id="SSF89095">
    <property type="entry name" value="GatB/YqeY motif"/>
    <property type="match status" value="2"/>
</dbReference>
<keyword evidence="3 10" id="KW-0436">Ligase</keyword>
<feature type="compositionally biased region" description="Basic and acidic residues" evidence="11">
    <location>
        <begin position="476"/>
        <end position="486"/>
    </location>
</feature>
<dbReference type="InterPro" id="IPR018027">
    <property type="entry name" value="Asn/Gln_amidotransferase"/>
</dbReference>
<dbReference type="SUPFAM" id="SSF55931">
    <property type="entry name" value="Glutamine synthetase/guanido kinase"/>
    <property type="match status" value="1"/>
</dbReference>